<sequence length="216" mass="21697">MSARRRAAVLGGLAVLLGVLAASDVAGRESALQRRLGPVVDVVTLRRPVERGAQIGRAALAVRRVPSRYAPAGAFRTPDEVVGARAAVALPAGADLQPGVLAGGERGASGDGLADAGPSERIARIVAIGDAGELPPGTRADILITREGSAGAVRTELALSAVEVVGSDPVSAAGEGELAGLPRVALSLRVTVAQAITLVEAQNAARELRVLPRPAG</sequence>
<evidence type="ECO:0000259" key="1">
    <source>
        <dbReference type="SMART" id="SM00858"/>
    </source>
</evidence>
<dbReference type="InterPro" id="IPR013974">
    <property type="entry name" value="SAF"/>
</dbReference>
<protein>
    <submittedName>
        <fullName evidence="2">Unannotated protein</fullName>
    </submittedName>
</protein>
<dbReference type="Gene3D" id="3.90.1210.10">
    <property type="entry name" value="Antifreeze-like/N-acetylneuraminic acid synthase C-terminal domain"/>
    <property type="match status" value="1"/>
</dbReference>
<dbReference type="AlphaFoldDB" id="A0A6J7I7H8"/>
<gene>
    <name evidence="2" type="ORF">UFOPK3674_00901</name>
</gene>
<dbReference type="CDD" id="cd11614">
    <property type="entry name" value="SAF_CpaB_FlgA_like"/>
    <property type="match status" value="1"/>
</dbReference>
<name>A0A6J7I7H8_9ZZZZ</name>
<dbReference type="SMART" id="SM00858">
    <property type="entry name" value="SAF"/>
    <property type="match status" value="1"/>
</dbReference>
<dbReference type="Pfam" id="PF08666">
    <property type="entry name" value="SAF"/>
    <property type="match status" value="1"/>
</dbReference>
<accession>A0A6J7I7H8</accession>
<dbReference type="EMBL" id="CAFBMX010000004">
    <property type="protein sequence ID" value="CAB4926825.1"/>
    <property type="molecule type" value="Genomic_DNA"/>
</dbReference>
<evidence type="ECO:0000313" key="2">
    <source>
        <dbReference type="EMBL" id="CAB4926825.1"/>
    </source>
</evidence>
<proteinExistence type="predicted"/>
<organism evidence="2">
    <name type="scientific">freshwater metagenome</name>
    <dbReference type="NCBI Taxonomy" id="449393"/>
    <lineage>
        <taxon>unclassified sequences</taxon>
        <taxon>metagenomes</taxon>
        <taxon>ecological metagenomes</taxon>
    </lineage>
</organism>
<feature type="domain" description="SAF" evidence="1">
    <location>
        <begin position="40"/>
        <end position="102"/>
    </location>
</feature>
<reference evidence="2" key="1">
    <citation type="submission" date="2020-05" db="EMBL/GenBank/DDBJ databases">
        <authorList>
            <person name="Chiriac C."/>
            <person name="Salcher M."/>
            <person name="Ghai R."/>
            <person name="Kavagutti S V."/>
        </authorList>
    </citation>
    <scope>NUCLEOTIDE SEQUENCE</scope>
</reference>